<dbReference type="SMART" id="SM00450">
    <property type="entry name" value="RHOD"/>
    <property type="match status" value="1"/>
</dbReference>
<dbReference type="Pfam" id="PF26341">
    <property type="entry name" value="AAA_SelU"/>
    <property type="match status" value="1"/>
</dbReference>
<dbReference type="Proteomes" id="UP000681162">
    <property type="component" value="Unassembled WGS sequence"/>
</dbReference>
<dbReference type="Pfam" id="PF00581">
    <property type="entry name" value="Rhodanese"/>
    <property type="match status" value="1"/>
</dbReference>
<evidence type="ECO:0000313" key="4">
    <source>
        <dbReference type="Proteomes" id="UP000681162"/>
    </source>
</evidence>
<dbReference type="Gene3D" id="3.40.250.10">
    <property type="entry name" value="Rhodanese-like domain"/>
    <property type="match status" value="1"/>
</dbReference>
<dbReference type="InterPro" id="IPR058840">
    <property type="entry name" value="AAA_SelU"/>
</dbReference>
<name>A0A919XUB4_9BACL</name>
<dbReference type="InterPro" id="IPR017582">
    <property type="entry name" value="SelU"/>
</dbReference>
<gene>
    <name evidence="3" type="ORF">J41TS12_42870</name>
</gene>
<comment type="caution">
    <text evidence="3">The sequence shown here is derived from an EMBL/GenBank/DDBJ whole genome shotgun (WGS) entry which is preliminary data.</text>
</comment>
<dbReference type="PROSITE" id="PS50206">
    <property type="entry name" value="RHODANESE_3"/>
    <property type="match status" value="1"/>
</dbReference>
<feature type="domain" description="Rhodanese" evidence="2">
    <location>
        <begin position="14"/>
        <end position="130"/>
    </location>
</feature>
<evidence type="ECO:0000313" key="3">
    <source>
        <dbReference type="EMBL" id="GIO39426.1"/>
    </source>
</evidence>
<reference evidence="3 4" key="1">
    <citation type="submission" date="2021-03" db="EMBL/GenBank/DDBJ databases">
        <title>Antimicrobial resistance genes in bacteria isolated from Japanese honey, and their potential for conferring macrolide and lincosamide resistance in the American foulbrood pathogen Paenibacillus larvae.</title>
        <authorList>
            <person name="Okamoto M."/>
            <person name="Kumagai M."/>
            <person name="Kanamori H."/>
            <person name="Takamatsu D."/>
        </authorList>
    </citation>
    <scope>NUCLEOTIDE SEQUENCE [LARGE SCALE GENOMIC DNA]</scope>
    <source>
        <strain evidence="3 4">J41TS12</strain>
    </source>
</reference>
<dbReference type="RefSeq" id="WP_212942676.1">
    <property type="nucleotide sequence ID" value="NZ_BORR01000021.1"/>
</dbReference>
<dbReference type="InterPro" id="IPR027417">
    <property type="entry name" value="P-loop_NTPase"/>
</dbReference>
<accession>A0A919XUB4</accession>
<dbReference type="AlphaFoldDB" id="A0A919XUB4"/>
<dbReference type="PANTHER" id="PTHR30401">
    <property type="entry name" value="TRNA 2-SELENOURIDINE SYNTHASE"/>
    <property type="match status" value="1"/>
</dbReference>
<dbReference type="InterPro" id="IPR036873">
    <property type="entry name" value="Rhodanese-like_dom_sf"/>
</dbReference>
<protein>
    <submittedName>
        <fullName evidence="3">tRNA 2-selenouridine synthase</fullName>
    </submittedName>
</protein>
<keyword evidence="4" id="KW-1185">Reference proteome</keyword>
<dbReference type="EMBL" id="BORR01000021">
    <property type="protein sequence ID" value="GIO39426.1"/>
    <property type="molecule type" value="Genomic_DNA"/>
</dbReference>
<dbReference type="SUPFAM" id="SSF52540">
    <property type="entry name" value="P-loop containing nucleoside triphosphate hydrolases"/>
    <property type="match status" value="1"/>
</dbReference>
<dbReference type="GO" id="GO:0043828">
    <property type="term" value="F:tRNA 2-selenouridine synthase activity"/>
    <property type="evidence" value="ECO:0007669"/>
    <property type="project" value="InterPro"/>
</dbReference>
<evidence type="ECO:0000256" key="1">
    <source>
        <dbReference type="ARBA" id="ARBA00023266"/>
    </source>
</evidence>
<dbReference type="NCBIfam" id="TIGR03167">
    <property type="entry name" value="tRNA_sel_U_synt"/>
    <property type="match status" value="1"/>
</dbReference>
<keyword evidence="1" id="KW-0711">Selenium</keyword>
<sequence>MFTDITVEELTDRNKERPVVIDVRSPSEYAEATIPGSRNVPIFNDEERAEIGTLYKQVSEQAARDRALEVVSAKLPAFIREIAGISGKKVVFCWRGGMRSRTTATLLSLMNVHVSRLEGGYRAYRQWVVHMLESMTFDPRAVMIHGLTGSGKTALLHRLGQAGYPVIDLEGMAGHRGSVFGEIGMCPSNQKTFDSLLLEDLLRFRQSPYVIMEAESKRIGRIVVPEVLMTKRDEAIHLRVELPIEARVETILEDYRPWEHHEACVAAFRKIASRIHRPIAEEISGALLDGNYDRAVELLLIHYYDPRYIFTEEQYASSDIKQVQAATVDEAACKVQELLSHKFGGQYAE</sequence>
<organism evidence="3 4">
    <name type="scientific">Paenibacillus antibioticophila</name>
    <dbReference type="NCBI Taxonomy" id="1274374"/>
    <lineage>
        <taxon>Bacteria</taxon>
        <taxon>Bacillati</taxon>
        <taxon>Bacillota</taxon>
        <taxon>Bacilli</taxon>
        <taxon>Bacillales</taxon>
        <taxon>Paenibacillaceae</taxon>
        <taxon>Paenibacillus</taxon>
    </lineage>
</organism>
<dbReference type="NCBIfam" id="NF008750">
    <property type="entry name" value="PRK11784.1-2"/>
    <property type="match status" value="1"/>
</dbReference>
<dbReference type="PANTHER" id="PTHR30401:SF0">
    <property type="entry name" value="TRNA 2-SELENOURIDINE SYNTHASE"/>
    <property type="match status" value="1"/>
</dbReference>
<proteinExistence type="predicted"/>
<dbReference type="SUPFAM" id="SSF52821">
    <property type="entry name" value="Rhodanese/Cell cycle control phosphatase"/>
    <property type="match status" value="1"/>
</dbReference>
<dbReference type="GO" id="GO:0002098">
    <property type="term" value="P:tRNA wobble uridine modification"/>
    <property type="evidence" value="ECO:0007669"/>
    <property type="project" value="InterPro"/>
</dbReference>
<dbReference type="InterPro" id="IPR001763">
    <property type="entry name" value="Rhodanese-like_dom"/>
</dbReference>
<evidence type="ECO:0000259" key="2">
    <source>
        <dbReference type="PROSITE" id="PS50206"/>
    </source>
</evidence>